<protein>
    <submittedName>
        <fullName evidence="6">LysR substrate-binding domain-containing protein</fullName>
    </submittedName>
</protein>
<dbReference type="Gene3D" id="1.10.10.10">
    <property type="entry name" value="Winged helix-like DNA-binding domain superfamily/Winged helix DNA-binding domain"/>
    <property type="match status" value="1"/>
</dbReference>
<name>A0ABU8BXF0_9RHOB</name>
<dbReference type="Gene3D" id="3.40.190.10">
    <property type="entry name" value="Periplasmic binding protein-like II"/>
    <property type="match status" value="2"/>
</dbReference>
<dbReference type="InterPro" id="IPR005119">
    <property type="entry name" value="LysR_subst-bd"/>
</dbReference>
<dbReference type="CDD" id="cd08432">
    <property type="entry name" value="PBP2_GcdR_TrpI_HvrB_AmpR_like"/>
    <property type="match status" value="1"/>
</dbReference>
<reference evidence="6" key="1">
    <citation type="submission" date="2024-02" db="EMBL/GenBank/DDBJ databases">
        <title>Genome sequences of strain Gemmobacter sp. JM10B15.</title>
        <authorList>
            <person name="Zhang M."/>
        </authorList>
    </citation>
    <scope>NUCLEOTIDE SEQUENCE</scope>
    <source>
        <strain evidence="6">JM10B15</strain>
    </source>
</reference>
<feature type="domain" description="HTH lysR-type" evidence="5">
    <location>
        <begin position="9"/>
        <end position="66"/>
    </location>
</feature>
<comment type="caution">
    <text evidence="6">The sequence shown here is derived from an EMBL/GenBank/DDBJ whole genome shotgun (WGS) entry which is preliminary data.</text>
</comment>
<dbReference type="Pfam" id="PF00126">
    <property type="entry name" value="HTH_1"/>
    <property type="match status" value="1"/>
</dbReference>
<dbReference type="Proteomes" id="UP001431963">
    <property type="component" value="Unassembled WGS sequence"/>
</dbReference>
<dbReference type="PROSITE" id="PS50931">
    <property type="entry name" value="HTH_LYSR"/>
    <property type="match status" value="1"/>
</dbReference>
<evidence type="ECO:0000256" key="1">
    <source>
        <dbReference type="ARBA" id="ARBA00009437"/>
    </source>
</evidence>
<gene>
    <name evidence="6" type="ORF">V6590_14465</name>
</gene>
<dbReference type="InterPro" id="IPR000847">
    <property type="entry name" value="LysR_HTH_N"/>
</dbReference>
<sequence length="310" mass="33894">MDNLRSLLPSINSLVVFEAAGRLSSFSAAARELRMTQAAVSYAMSRLEAHLGTALFLREYRRVRLSEAGERFHADVSIGLAHIQRSAQDLRAAISGSHVTLACSTAFAAFWMLPRMAQFRADLPQVDLRIQTADRDLDLLGEGIPLGIRGGRAEDWPGYHAEAMAAEEIYPVCSAAYLAGRPAPESAMALLDHPLIHLEEPIRPAATWGDWFAAAGIDRRRAPKGLQINDYVLVLQSVLAGQGVALGWRHLVEGLVAQGLLVRLTDRMLTTDQAFHVIWPRDAALTRPAMAVRDWLLAQRDSSAMGLGSP</sequence>
<evidence type="ECO:0000313" key="7">
    <source>
        <dbReference type="Proteomes" id="UP001431963"/>
    </source>
</evidence>
<keyword evidence="3" id="KW-0238">DNA-binding</keyword>
<organism evidence="6 7">
    <name type="scientific">Gemmobacter denitrificans</name>
    <dbReference type="NCBI Taxonomy" id="3123040"/>
    <lineage>
        <taxon>Bacteria</taxon>
        <taxon>Pseudomonadati</taxon>
        <taxon>Pseudomonadota</taxon>
        <taxon>Alphaproteobacteria</taxon>
        <taxon>Rhodobacterales</taxon>
        <taxon>Paracoccaceae</taxon>
        <taxon>Gemmobacter</taxon>
    </lineage>
</organism>
<dbReference type="PANTHER" id="PTHR30537">
    <property type="entry name" value="HTH-TYPE TRANSCRIPTIONAL REGULATOR"/>
    <property type="match status" value="1"/>
</dbReference>
<keyword evidence="7" id="KW-1185">Reference proteome</keyword>
<comment type="similarity">
    <text evidence="1">Belongs to the LysR transcriptional regulatory family.</text>
</comment>
<dbReference type="InterPro" id="IPR036390">
    <property type="entry name" value="WH_DNA-bd_sf"/>
</dbReference>
<dbReference type="RefSeq" id="WP_335424313.1">
    <property type="nucleotide sequence ID" value="NZ_JBALHR010000009.1"/>
</dbReference>
<dbReference type="PANTHER" id="PTHR30537:SF74">
    <property type="entry name" value="HTH-TYPE TRANSCRIPTIONAL REGULATOR TRPI"/>
    <property type="match status" value="1"/>
</dbReference>
<dbReference type="SUPFAM" id="SSF53850">
    <property type="entry name" value="Periplasmic binding protein-like II"/>
    <property type="match status" value="1"/>
</dbReference>
<dbReference type="EMBL" id="JBALHR010000009">
    <property type="protein sequence ID" value="MEH7829356.1"/>
    <property type="molecule type" value="Genomic_DNA"/>
</dbReference>
<dbReference type="Pfam" id="PF03466">
    <property type="entry name" value="LysR_substrate"/>
    <property type="match status" value="1"/>
</dbReference>
<evidence type="ECO:0000256" key="2">
    <source>
        <dbReference type="ARBA" id="ARBA00023015"/>
    </source>
</evidence>
<keyword evidence="2" id="KW-0805">Transcription regulation</keyword>
<proteinExistence type="inferred from homology"/>
<keyword evidence="4" id="KW-0804">Transcription</keyword>
<dbReference type="SUPFAM" id="SSF46785">
    <property type="entry name" value="Winged helix' DNA-binding domain"/>
    <property type="match status" value="1"/>
</dbReference>
<dbReference type="PRINTS" id="PR00039">
    <property type="entry name" value="HTHLYSR"/>
</dbReference>
<evidence type="ECO:0000313" key="6">
    <source>
        <dbReference type="EMBL" id="MEH7829356.1"/>
    </source>
</evidence>
<dbReference type="InterPro" id="IPR036388">
    <property type="entry name" value="WH-like_DNA-bd_sf"/>
</dbReference>
<evidence type="ECO:0000259" key="5">
    <source>
        <dbReference type="PROSITE" id="PS50931"/>
    </source>
</evidence>
<evidence type="ECO:0000256" key="3">
    <source>
        <dbReference type="ARBA" id="ARBA00023125"/>
    </source>
</evidence>
<accession>A0ABU8BXF0</accession>
<dbReference type="InterPro" id="IPR058163">
    <property type="entry name" value="LysR-type_TF_proteobact-type"/>
</dbReference>
<evidence type="ECO:0000256" key="4">
    <source>
        <dbReference type="ARBA" id="ARBA00023163"/>
    </source>
</evidence>